<keyword evidence="2" id="KW-0805">Transcription regulation</keyword>
<keyword evidence="8" id="KW-1185">Reference proteome</keyword>
<dbReference type="Pfam" id="PF00126">
    <property type="entry name" value="HTH_1"/>
    <property type="match status" value="1"/>
</dbReference>
<dbReference type="PRINTS" id="PR00039">
    <property type="entry name" value="HTHLYSR"/>
</dbReference>
<evidence type="ECO:0000313" key="7">
    <source>
        <dbReference type="EMBL" id="KLU21799.1"/>
    </source>
</evidence>
<evidence type="ECO:0000256" key="5">
    <source>
        <dbReference type="SAM" id="MobiDB-lite"/>
    </source>
</evidence>
<evidence type="ECO:0000256" key="1">
    <source>
        <dbReference type="ARBA" id="ARBA00009437"/>
    </source>
</evidence>
<evidence type="ECO:0000256" key="2">
    <source>
        <dbReference type="ARBA" id="ARBA00023015"/>
    </source>
</evidence>
<evidence type="ECO:0000313" key="8">
    <source>
        <dbReference type="Proteomes" id="UP000035963"/>
    </source>
</evidence>
<dbReference type="InterPro" id="IPR000847">
    <property type="entry name" value="LysR_HTH_N"/>
</dbReference>
<keyword evidence="4" id="KW-0804">Transcription</keyword>
<dbReference type="PANTHER" id="PTHR30419:SF8">
    <property type="entry name" value="NITROGEN ASSIMILATION TRANSCRIPTIONAL ACTIVATOR-RELATED"/>
    <property type="match status" value="1"/>
</dbReference>
<evidence type="ECO:0000259" key="6">
    <source>
        <dbReference type="PROSITE" id="PS50931"/>
    </source>
</evidence>
<organism evidence="7 8">
    <name type="scientific">Caballeronia mineralivorans PML1(12)</name>
    <dbReference type="NCBI Taxonomy" id="908627"/>
    <lineage>
        <taxon>Bacteria</taxon>
        <taxon>Pseudomonadati</taxon>
        <taxon>Pseudomonadota</taxon>
        <taxon>Betaproteobacteria</taxon>
        <taxon>Burkholderiales</taxon>
        <taxon>Burkholderiaceae</taxon>
        <taxon>Caballeronia</taxon>
    </lineage>
</organism>
<feature type="compositionally biased region" description="Polar residues" evidence="5">
    <location>
        <begin position="1"/>
        <end position="11"/>
    </location>
</feature>
<comment type="similarity">
    <text evidence="1">Belongs to the LysR transcriptional regulatory family.</text>
</comment>
<dbReference type="GO" id="GO:0003677">
    <property type="term" value="F:DNA binding"/>
    <property type="evidence" value="ECO:0007669"/>
    <property type="project" value="UniProtKB-KW"/>
</dbReference>
<evidence type="ECO:0000256" key="3">
    <source>
        <dbReference type="ARBA" id="ARBA00023125"/>
    </source>
</evidence>
<dbReference type="SUPFAM" id="SSF46785">
    <property type="entry name" value="Winged helix' DNA-binding domain"/>
    <property type="match status" value="1"/>
</dbReference>
<feature type="domain" description="HTH lysR-type" evidence="6">
    <location>
        <begin position="38"/>
        <end position="95"/>
    </location>
</feature>
<dbReference type="InterPro" id="IPR005119">
    <property type="entry name" value="LysR_subst-bd"/>
</dbReference>
<dbReference type="Gene3D" id="3.40.190.290">
    <property type="match status" value="1"/>
</dbReference>
<name>A0A0J1CMP5_9BURK</name>
<comment type="caution">
    <text evidence="7">The sequence shown here is derived from an EMBL/GenBank/DDBJ whole genome shotgun (WGS) entry which is preliminary data.</text>
</comment>
<feature type="region of interest" description="Disordered" evidence="5">
    <location>
        <begin position="1"/>
        <end position="20"/>
    </location>
</feature>
<dbReference type="PROSITE" id="PS50931">
    <property type="entry name" value="HTH_LYSR"/>
    <property type="match status" value="1"/>
</dbReference>
<accession>A0A0J1CMP5</accession>
<dbReference type="Proteomes" id="UP000035963">
    <property type="component" value="Unassembled WGS sequence"/>
</dbReference>
<protein>
    <recommendedName>
        <fullName evidence="6">HTH lysR-type domain-containing protein</fullName>
    </recommendedName>
</protein>
<dbReference type="PATRIC" id="fig|908627.4.peg.7614"/>
<dbReference type="InterPro" id="IPR036388">
    <property type="entry name" value="WH-like_DNA-bd_sf"/>
</dbReference>
<dbReference type="RefSeq" id="WP_047896615.1">
    <property type="nucleotide sequence ID" value="NZ_AEJF01000202.1"/>
</dbReference>
<dbReference type="SUPFAM" id="SSF53850">
    <property type="entry name" value="Periplasmic binding protein-like II"/>
    <property type="match status" value="1"/>
</dbReference>
<dbReference type="PANTHER" id="PTHR30419">
    <property type="entry name" value="HTH-TYPE TRANSCRIPTIONAL REGULATOR YBHD"/>
    <property type="match status" value="1"/>
</dbReference>
<proteinExistence type="inferred from homology"/>
<reference evidence="7 8" key="1">
    <citation type="journal article" date="2015" name="Genome Announc.">
        <title>Draft Genome Sequence of Burkholderia sp. Strain PML1(12), an Ectomycorrhizosphere-Inhabiting Bacterium with Effective Mineral-Weathering Ability.</title>
        <authorList>
            <person name="Uroz S."/>
            <person name="Oger P."/>
        </authorList>
    </citation>
    <scope>NUCLEOTIDE SEQUENCE [LARGE SCALE GENOMIC DNA]</scope>
    <source>
        <strain evidence="8">PML1(12)</strain>
    </source>
</reference>
<gene>
    <name evidence="7" type="ORF">EOS_34015</name>
</gene>
<dbReference type="GO" id="GO:0005829">
    <property type="term" value="C:cytosol"/>
    <property type="evidence" value="ECO:0007669"/>
    <property type="project" value="TreeGrafter"/>
</dbReference>
<dbReference type="AlphaFoldDB" id="A0A0J1CMP5"/>
<keyword evidence="3" id="KW-0238">DNA-binding</keyword>
<dbReference type="Pfam" id="PF03466">
    <property type="entry name" value="LysR_substrate"/>
    <property type="match status" value="1"/>
</dbReference>
<dbReference type="OrthoDB" id="5914299at2"/>
<dbReference type="InterPro" id="IPR036390">
    <property type="entry name" value="WH_DNA-bd_sf"/>
</dbReference>
<dbReference type="InterPro" id="IPR050950">
    <property type="entry name" value="HTH-type_LysR_regulators"/>
</dbReference>
<dbReference type="GO" id="GO:0003700">
    <property type="term" value="F:DNA-binding transcription factor activity"/>
    <property type="evidence" value="ECO:0007669"/>
    <property type="project" value="InterPro"/>
</dbReference>
<sequence length="354" mass="38779">MRPSENGNQGFVLSPKPGPAAQGQVSMASAMTFMRDRITLRQLRLLLVLNEARTASAAAQRLCISQPAVSKARAEIEAAIGAPIFVRRGNQTEATPLGQRLVEAARKILGELEAASEDFVLMQGGVVGTVQIGLRSIAAQPVVAKALTRFKAQYPHVTIKLLDQPVPTLLDRLAKNEISFVVSAMEQPELHPEFERVQVLADSTVVIAHPAHPLAREKHLDWPELLDQPWCLVARGSPPRSYFDAMIIERRLSYPTDVIEVNSFLMAVTIVQDSHYLTLVRQTTGLQLMRKSLAKVLRAPQLAGRERVDLIWNTEAPMSPSARLLHRFLLDTIANEPGAAEAAMISSSVAAACR</sequence>
<dbReference type="Gene3D" id="1.10.10.10">
    <property type="entry name" value="Winged helix-like DNA-binding domain superfamily/Winged helix DNA-binding domain"/>
    <property type="match status" value="1"/>
</dbReference>
<evidence type="ECO:0000256" key="4">
    <source>
        <dbReference type="ARBA" id="ARBA00023163"/>
    </source>
</evidence>
<dbReference type="EMBL" id="AEJF01000202">
    <property type="protein sequence ID" value="KLU21799.1"/>
    <property type="molecule type" value="Genomic_DNA"/>
</dbReference>